<dbReference type="AlphaFoldDB" id="E9H7H4"/>
<evidence type="ECO:0000256" key="2">
    <source>
        <dbReference type="ARBA" id="ARBA00022737"/>
    </source>
</evidence>
<keyword evidence="2" id="KW-0677">Repeat</keyword>
<dbReference type="GO" id="GO:0016020">
    <property type="term" value="C:membrane"/>
    <property type="evidence" value="ECO:0007669"/>
    <property type="project" value="InterPro"/>
</dbReference>
<sequence length="289" mass="31496">MTVETILMKTELVALYSELLVRLADGPDSLSGRVELRQNGIWGTVCDDDFGPEEATVICRMLNLNGPAQPAKSGSFGPGKGPIWLDELGCSGTENTLMECARLPWAKHNCRHTEDAGKLPEEKTESDHVSSLTDLVQLGTLPVKCDIRMVEDNPSDPLLIQPKVVKGEPTKPGAYPWQVGVRVRNSGKSDNHWCGATIISENFILTAAHCPTSTEISIGYPMDVRADPVGCPSWTSHGCLKDILMSSPVDVQLGISMDVQKNGRLWYQLKIWEKLKDLTSSGIEPGTLG</sequence>
<dbReference type="PANTHER" id="PTHR48071">
    <property type="entry name" value="SRCR DOMAIN-CONTAINING PROTEIN"/>
    <property type="match status" value="1"/>
</dbReference>
<dbReference type="PhylomeDB" id="E9H7H4"/>
<dbReference type="InterPro" id="IPR001254">
    <property type="entry name" value="Trypsin_dom"/>
</dbReference>
<dbReference type="PRINTS" id="PR00258">
    <property type="entry name" value="SPERACTRCPTR"/>
</dbReference>
<feature type="disulfide bond" evidence="6">
    <location>
        <begin position="90"/>
        <end position="100"/>
    </location>
</feature>
<dbReference type="Pfam" id="PF00530">
    <property type="entry name" value="SRCR"/>
    <property type="match status" value="1"/>
</dbReference>
<dbReference type="Gene3D" id="3.10.250.10">
    <property type="entry name" value="SRCR-like domain"/>
    <property type="match status" value="1"/>
</dbReference>
<accession>E9H7H4</accession>
<evidence type="ECO:0000313" key="9">
    <source>
        <dbReference type="Proteomes" id="UP000000305"/>
    </source>
</evidence>
<organism evidence="8 9">
    <name type="scientific">Daphnia pulex</name>
    <name type="common">Water flea</name>
    <dbReference type="NCBI Taxonomy" id="6669"/>
    <lineage>
        <taxon>Eukaryota</taxon>
        <taxon>Metazoa</taxon>
        <taxon>Ecdysozoa</taxon>
        <taxon>Arthropoda</taxon>
        <taxon>Crustacea</taxon>
        <taxon>Branchiopoda</taxon>
        <taxon>Diplostraca</taxon>
        <taxon>Cladocera</taxon>
        <taxon>Anomopoda</taxon>
        <taxon>Daphniidae</taxon>
        <taxon>Daphnia</taxon>
    </lineage>
</organism>
<feature type="disulfide bond" evidence="6">
    <location>
        <begin position="46"/>
        <end position="110"/>
    </location>
</feature>
<dbReference type="GO" id="GO:0004252">
    <property type="term" value="F:serine-type endopeptidase activity"/>
    <property type="evidence" value="ECO:0007669"/>
    <property type="project" value="InterPro"/>
</dbReference>
<evidence type="ECO:0000259" key="7">
    <source>
        <dbReference type="PROSITE" id="PS50287"/>
    </source>
</evidence>
<dbReference type="PROSITE" id="PS50287">
    <property type="entry name" value="SRCR_2"/>
    <property type="match status" value="1"/>
</dbReference>
<dbReference type="KEGG" id="dpx:DAPPUDRAFT_254629"/>
<dbReference type="Gene3D" id="2.40.10.10">
    <property type="entry name" value="Trypsin-like serine proteases"/>
    <property type="match status" value="1"/>
</dbReference>
<dbReference type="SMART" id="SM00202">
    <property type="entry name" value="SR"/>
    <property type="match status" value="1"/>
</dbReference>
<dbReference type="InterPro" id="IPR043504">
    <property type="entry name" value="Peptidase_S1_PA_chymotrypsin"/>
</dbReference>
<evidence type="ECO:0000256" key="1">
    <source>
        <dbReference type="ARBA" id="ARBA00022729"/>
    </source>
</evidence>
<evidence type="ECO:0000256" key="6">
    <source>
        <dbReference type="PROSITE-ProRule" id="PRU00196"/>
    </source>
</evidence>
<dbReference type="InterPro" id="IPR009003">
    <property type="entry name" value="Peptidase_S1_PA"/>
</dbReference>
<evidence type="ECO:0000256" key="5">
    <source>
        <dbReference type="ARBA" id="ARBA00023180"/>
    </source>
</evidence>
<dbReference type="GO" id="GO:0006508">
    <property type="term" value="P:proteolysis"/>
    <property type="evidence" value="ECO:0007669"/>
    <property type="project" value="InterPro"/>
</dbReference>
<dbReference type="SUPFAM" id="SSF50494">
    <property type="entry name" value="Trypsin-like serine proteases"/>
    <property type="match status" value="1"/>
</dbReference>
<dbReference type="EMBL" id="GL732601">
    <property type="protein sequence ID" value="EFX72191.1"/>
    <property type="molecule type" value="Genomic_DNA"/>
</dbReference>
<dbReference type="InterPro" id="IPR036772">
    <property type="entry name" value="SRCR-like_dom_sf"/>
</dbReference>
<dbReference type="Pfam" id="PF00089">
    <property type="entry name" value="Trypsin"/>
    <property type="match status" value="1"/>
</dbReference>
<evidence type="ECO:0000313" key="8">
    <source>
        <dbReference type="EMBL" id="EFX72191.1"/>
    </source>
</evidence>
<keyword evidence="9" id="KW-1185">Reference proteome</keyword>
<protein>
    <recommendedName>
        <fullName evidence="7">SRCR domain-containing protein</fullName>
    </recommendedName>
</protein>
<dbReference type="InterPro" id="IPR018114">
    <property type="entry name" value="TRYPSIN_HIS"/>
</dbReference>
<dbReference type="PANTHER" id="PTHR48071:SF24">
    <property type="entry name" value="DELETED IN MALIGNANT BRAIN TUMORS 1 PROTEIN-LIKE"/>
    <property type="match status" value="1"/>
</dbReference>
<keyword evidence="5" id="KW-0325">Glycoprotein</keyword>
<dbReference type="PROSITE" id="PS00134">
    <property type="entry name" value="TRYPSIN_HIS"/>
    <property type="match status" value="1"/>
</dbReference>
<dbReference type="InParanoid" id="E9H7H4"/>
<gene>
    <name evidence="8" type="ORF">DAPPUDRAFT_254629</name>
</gene>
<evidence type="ECO:0000256" key="3">
    <source>
        <dbReference type="ARBA" id="ARBA00023157"/>
    </source>
</evidence>
<proteinExistence type="predicted"/>
<comment type="caution">
    <text evidence="6">Lacks conserved residue(s) required for the propagation of feature annotation.</text>
</comment>
<evidence type="ECO:0000256" key="4">
    <source>
        <dbReference type="ARBA" id="ARBA00023170"/>
    </source>
</evidence>
<dbReference type="eggNOG" id="KOG3627">
    <property type="taxonomic scope" value="Eukaryota"/>
</dbReference>
<dbReference type="HOGENOM" id="CLU_963988_0_0_1"/>
<reference evidence="8 9" key="1">
    <citation type="journal article" date="2011" name="Science">
        <title>The ecoresponsive genome of Daphnia pulex.</title>
        <authorList>
            <person name="Colbourne J.K."/>
            <person name="Pfrender M.E."/>
            <person name="Gilbert D."/>
            <person name="Thomas W.K."/>
            <person name="Tucker A."/>
            <person name="Oakley T.H."/>
            <person name="Tokishita S."/>
            <person name="Aerts A."/>
            <person name="Arnold G.J."/>
            <person name="Basu M.K."/>
            <person name="Bauer D.J."/>
            <person name="Caceres C.E."/>
            <person name="Carmel L."/>
            <person name="Casola C."/>
            <person name="Choi J.H."/>
            <person name="Detter J.C."/>
            <person name="Dong Q."/>
            <person name="Dusheyko S."/>
            <person name="Eads B.D."/>
            <person name="Frohlich T."/>
            <person name="Geiler-Samerotte K.A."/>
            <person name="Gerlach D."/>
            <person name="Hatcher P."/>
            <person name="Jogdeo S."/>
            <person name="Krijgsveld J."/>
            <person name="Kriventseva E.V."/>
            <person name="Kultz D."/>
            <person name="Laforsch C."/>
            <person name="Lindquist E."/>
            <person name="Lopez J."/>
            <person name="Manak J.R."/>
            <person name="Muller J."/>
            <person name="Pangilinan J."/>
            <person name="Patwardhan R.P."/>
            <person name="Pitluck S."/>
            <person name="Pritham E.J."/>
            <person name="Rechtsteiner A."/>
            <person name="Rho M."/>
            <person name="Rogozin I.B."/>
            <person name="Sakarya O."/>
            <person name="Salamov A."/>
            <person name="Schaack S."/>
            <person name="Shapiro H."/>
            <person name="Shiga Y."/>
            <person name="Skalitzky C."/>
            <person name="Smith Z."/>
            <person name="Souvorov A."/>
            <person name="Sung W."/>
            <person name="Tang Z."/>
            <person name="Tsuchiya D."/>
            <person name="Tu H."/>
            <person name="Vos H."/>
            <person name="Wang M."/>
            <person name="Wolf Y.I."/>
            <person name="Yamagata H."/>
            <person name="Yamada T."/>
            <person name="Ye Y."/>
            <person name="Shaw J.R."/>
            <person name="Andrews J."/>
            <person name="Crease T.J."/>
            <person name="Tang H."/>
            <person name="Lucas S.M."/>
            <person name="Robertson H.M."/>
            <person name="Bork P."/>
            <person name="Koonin E.V."/>
            <person name="Zdobnov E.M."/>
            <person name="Grigoriev I.V."/>
            <person name="Lynch M."/>
            <person name="Boore J.L."/>
        </authorList>
    </citation>
    <scope>NUCLEOTIDE SEQUENCE [LARGE SCALE GENOMIC DNA]</scope>
</reference>
<dbReference type="InterPro" id="IPR001190">
    <property type="entry name" value="SRCR"/>
</dbReference>
<dbReference type="Proteomes" id="UP000000305">
    <property type="component" value="Unassembled WGS sequence"/>
</dbReference>
<feature type="domain" description="SRCR" evidence="7">
    <location>
        <begin position="21"/>
        <end position="121"/>
    </location>
</feature>
<keyword evidence="3 6" id="KW-1015">Disulfide bond</keyword>
<name>E9H7H4_DAPPU</name>
<dbReference type="SUPFAM" id="SSF56487">
    <property type="entry name" value="SRCR-like"/>
    <property type="match status" value="1"/>
</dbReference>
<keyword evidence="1" id="KW-0732">Signal</keyword>
<dbReference type="FunFam" id="3.10.250.10:FF:000007">
    <property type="entry name" value="Soluble scavenger receptor cysteine-rich domain-containing protein SSC5D"/>
    <property type="match status" value="1"/>
</dbReference>
<dbReference type="OrthoDB" id="6380610at2759"/>
<keyword evidence="4" id="KW-0675">Receptor</keyword>